<sequence length="196" mass="21377">MSAAGHSTTPHSGEQDPEAARLHGLLEPVVTARGLFLEEVSIHRAGHRRTVQILVDLPEDQQGGVSLDLIAEVSTDISAALDGDPQDGTDAYELEVSSPGLSRPLTQPRHWRRNLGRLVKARLVEGEPVTGRVQDVQEDSVTLVPRLEARKGVKVKDGEPVTLLFTAIRQAKVEIEFNHLDQVPLDDVLDPEAEEA</sequence>
<evidence type="ECO:0000256" key="1">
    <source>
        <dbReference type="ARBA" id="ARBA00022490"/>
    </source>
</evidence>
<comment type="similarity">
    <text evidence="3">Belongs to the RimP family.</text>
</comment>
<dbReference type="RefSeq" id="WP_305996875.1">
    <property type="nucleotide sequence ID" value="NZ_JAVALS010000008.1"/>
</dbReference>
<dbReference type="InterPro" id="IPR003728">
    <property type="entry name" value="Ribosome_maturation_RimP"/>
</dbReference>
<feature type="domain" description="Ribosome maturation factor RimP C-terminal" evidence="5">
    <location>
        <begin position="105"/>
        <end position="177"/>
    </location>
</feature>
<evidence type="ECO:0000259" key="5">
    <source>
        <dbReference type="Pfam" id="PF17384"/>
    </source>
</evidence>
<dbReference type="Pfam" id="PF02576">
    <property type="entry name" value="RimP_N"/>
    <property type="match status" value="1"/>
</dbReference>
<organism evidence="6 7">
    <name type="scientific">Arthrobacter horti</name>
    <dbReference type="NCBI Taxonomy" id="3068273"/>
    <lineage>
        <taxon>Bacteria</taxon>
        <taxon>Bacillati</taxon>
        <taxon>Actinomycetota</taxon>
        <taxon>Actinomycetes</taxon>
        <taxon>Micrococcales</taxon>
        <taxon>Micrococcaceae</taxon>
        <taxon>Arthrobacter</taxon>
    </lineage>
</organism>
<comment type="subcellular location">
    <subcellularLocation>
        <location evidence="3">Cytoplasm</location>
    </subcellularLocation>
</comment>
<feature type="domain" description="Ribosome maturation factor RimP N-terminal" evidence="4">
    <location>
        <begin position="25"/>
        <end position="101"/>
    </location>
</feature>
<dbReference type="InterPro" id="IPR028998">
    <property type="entry name" value="RimP_C"/>
</dbReference>
<dbReference type="NCBIfam" id="NF000930">
    <property type="entry name" value="PRK00092.2-2"/>
    <property type="match status" value="1"/>
</dbReference>
<dbReference type="HAMAP" id="MF_01077">
    <property type="entry name" value="RimP"/>
    <property type="match status" value="1"/>
</dbReference>
<keyword evidence="1 3" id="KW-0963">Cytoplasm</keyword>
<evidence type="ECO:0000313" key="6">
    <source>
        <dbReference type="EMBL" id="MDP5227822.1"/>
    </source>
</evidence>
<dbReference type="EMBL" id="JAVALS010000008">
    <property type="protein sequence ID" value="MDP5227822.1"/>
    <property type="molecule type" value="Genomic_DNA"/>
</dbReference>
<accession>A0ABT9IQF3</accession>
<name>A0ABT9IQF3_9MICC</name>
<protein>
    <recommendedName>
        <fullName evidence="3">Ribosome maturation factor RimP</fullName>
    </recommendedName>
</protein>
<dbReference type="CDD" id="cd01734">
    <property type="entry name" value="YlxS_C"/>
    <property type="match status" value="1"/>
</dbReference>
<comment type="function">
    <text evidence="3">Required for maturation of 30S ribosomal subunits.</text>
</comment>
<dbReference type="PANTHER" id="PTHR33867:SF1">
    <property type="entry name" value="RIBOSOME MATURATION FACTOR RIMP"/>
    <property type="match status" value="1"/>
</dbReference>
<dbReference type="InterPro" id="IPR028989">
    <property type="entry name" value="RimP_N"/>
</dbReference>
<proteinExistence type="inferred from homology"/>
<dbReference type="Gene3D" id="3.30.300.70">
    <property type="entry name" value="RimP-like superfamily, N-terminal"/>
    <property type="match status" value="1"/>
</dbReference>
<evidence type="ECO:0000313" key="7">
    <source>
        <dbReference type="Proteomes" id="UP001232725"/>
    </source>
</evidence>
<dbReference type="PANTHER" id="PTHR33867">
    <property type="entry name" value="RIBOSOME MATURATION FACTOR RIMP"/>
    <property type="match status" value="1"/>
</dbReference>
<dbReference type="Proteomes" id="UP001232725">
    <property type="component" value="Unassembled WGS sequence"/>
</dbReference>
<gene>
    <name evidence="3 6" type="primary">rimP</name>
    <name evidence="6" type="ORF">Q9R02_11710</name>
</gene>
<dbReference type="SUPFAM" id="SSF75420">
    <property type="entry name" value="YhbC-like, N-terminal domain"/>
    <property type="match status" value="1"/>
</dbReference>
<evidence type="ECO:0000256" key="3">
    <source>
        <dbReference type="HAMAP-Rule" id="MF_01077"/>
    </source>
</evidence>
<evidence type="ECO:0000259" key="4">
    <source>
        <dbReference type="Pfam" id="PF02576"/>
    </source>
</evidence>
<reference evidence="6 7" key="1">
    <citation type="submission" date="2023-08" db="EMBL/GenBank/DDBJ databases">
        <title>Arthrobacter horti sp. nov., isolated from forest soil.</title>
        <authorList>
            <person name="Park M."/>
        </authorList>
    </citation>
    <scope>NUCLEOTIDE SEQUENCE [LARGE SCALE GENOMIC DNA]</scope>
    <source>
        <strain evidence="6 7">YJM1</strain>
    </source>
</reference>
<keyword evidence="7" id="KW-1185">Reference proteome</keyword>
<dbReference type="InterPro" id="IPR035956">
    <property type="entry name" value="RimP_N_sf"/>
</dbReference>
<evidence type="ECO:0000256" key="2">
    <source>
        <dbReference type="ARBA" id="ARBA00022517"/>
    </source>
</evidence>
<dbReference type="Pfam" id="PF17384">
    <property type="entry name" value="DUF150_C"/>
    <property type="match status" value="1"/>
</dbReference>
<keyword evidence="2 3" id="KW-0690">Ribosome biogenesis</keyword>
<comment type="caution">
    <text evidence="6">The sequence shown here is derived from an EMBL/GenBank/DDBJ whole genome shotgun (WGS) entry which is preliminary data.</text>
</comment>